<dbReference type="PROSITE" id="PS51866">
    <property type="entry name" value="MOP"/>
    <property type="match status" value="1"/>
</dbReference>
<keyword evidence="1 2" id="KW-0500">Molybdenum</keyword>
<evidence type="ECO:0000256" key="1">
    <source>
        <dbReference type="ARBA" id="ARBA00022505"/>
    </source>
</evidence>
<dbReference type="STRING" id="1325564.NSJP_2836"/>
<evidence type="ECO:0000256" key="2">
    <source>
        <dbReference type="PROSITE-ProRule" id="PRU01213"/>
    </source>
</evidence>
<evidence type="ECO:0000313" key="4">
    <source>
        <dbReference type="EMBL" id="SLM49003.1"/>
    </source>
</evidence>
<gene>
    <name evidence="4" type="primary">mopII</name>
    <name evidence="4" type="ORF">NSJP_2836</name>
</gene>
<organism evidence="4 5">
    <name type="scientific">Nitrospira japonica</name>
    <dbReference type="NCBI Taxonomy" id="1325564"/>
    <lineage>
        <taxon>Bacteria</taxon>
        <taxon>Pseudomonadati</taxon>
        <taxon>Nitrospirota</taxon>
        <taxon>Nitrospiria</taxon>
        <taxon>Nitrospirales</taxon>
        <taxon>Nitrospiraceae</taxon>
        <taxon>Nitrospira</taxon>
    </lineage>
</organism>
<accession>A0A1W1I870</accession>
<dbReference type="GO" id="GO:0015689">
    <property type="term" value="P:molybdate ion transport"/>
    <property type="evidence" value="ECO:0007669"/>
    <property type="project" value="InterPro"/>
</dbReference>
<evidence type="ECO:0000259" key="3">
    <source>
        <dbReference type="PROSITE" id="PS51866"/>
    </source>
</evidence>
<dbReference type="Pfam" id="PF03459">
    <property type="entry name" value="TOBE"/>
    <property type="match status" value="1"/>
</dbReference>
<dbReference type="OrthoDB" id="9800709at2"/>
<dbReference type="AlphaFoldDB" id="A0A1W1I870"/>
<sequence>MKLSARNQFQGTVVRITDGQAMAEVVVKVGQLEFVAAITEGSVKSMGLKVNDTVTVAVKATEVMIGK</sequence>
<dbReference type="RefSeq" id="WP_080887310.1">
    <property type="nucleotide sequence ID" value="NZ_LT828648.1"/>
</dbReference>
<dbReference type="NCBIfam" id="TIGR00638">
    <property type="entry name" value="Mop"/>
    <property type="match status" value="1"/>
</dbReference>
<dbReference type="SUPFAM" id="SSF50331">
    <property type="entry name" value="MOP-like"/>
    <property type="match status" value="1"/>
</dbReference>
<dbReference type="KEGG" id="nja:NSJP_2836"/>
<evidence type="ECO:0000313" key="5">
    <source>
        <dbReference type="Proteomes" id="UP000192042"/>
    </source>
</evidence>
<feature type="domain" description="Mop" evidence="3">
    <location>
        <begin position="2"/>
        <end position="67"/>
    </location>
</feature>
<dbReference type="InterPro" id="IPR004606">
    <property type="entry name" value="Mop_domain"/>
</dbReference>
<dbReference type="InterPro" id="IPR008995">
    <property type="entry name" value="Mo/tungstate-bd_C_term_dom"/>
</dbReference>
<reference evidence="4 5" key="1">
    <citation type="submission" date="2017-03" db="EMBL/GenBank/DDBJ databases">
        <authorList>
            <person name="Afonso C.L."/>
            <person name="Miller P.J."/>
            <person name="Scott M.A."/>
            <person name="Spackman E."/>
            <person name="Goraichik I."/>
            <person name="Dimitrov K.M."/>
            <person name="Suarez D.L."/>
            <person name="Swayne D.E."/>
        </authorList>
    </citation>
    <scope>NUCLEOTIDE SEQUENCE [LARGE SCALE GENOMIC DNA]</scope>
    <source>
        <strain evidence="4">Genome sequencing of Nitrospira japonica strain NJ11</strain>
    </source>
</reference>
<name>A0A1W1I870_9BACT</name>
<protein>
    <submittedName>
        <fullName evidence="4">Molybdenum-pterin-binding protein 2</fullName>
    </submittedName>
</protein>
<dbReference type="Proteomes" id="UP000192042">
    <property type="component" value="Chromosome I"/>
</dbReference>
<dbReference type="Gene3D" id="2.40.50.100">
    <property type="match status" value="1"/>
</dbReference>
<dbReference type="InterPro" id="IPR005116">
    <property type="entry name" value="Transp-assoc_OB_typ1"/>
</dbReference>
<keyword evidence="5" id="KW-1185">Reference proteome</keyword>
<dbReference type="EMBL" id="LT828648">
    <property type="protein sequence ID" value="SLM49003.1"/>
    <property type="molecule type" value="Genomic_DNA"/>
</dbReference>
<proteinExistence type="predicted"/>